<evidence type="ECO:0000256" key="7">
    <source>
        <dbReference type="SAM" id="Phobius"/>
    </source>
</evidence>
<feature type="transmembrane region" description="Helical" evidence="7">
    <location>
        <begin position="157"/>
        <end position="177"/>
    </location>
</feature>
<comment type="caution">
    <text evidence="9">The sequence shown here is derived from an EMBL/GenBank/DDBJ whole genome shotgun (WGS) entry which is preliminary data.</text>
</comment>
<dbReference type="InterPro" id="IPR035973">
    <property type="entry name" value="Cyt_c_oxidase_su3-like_sf"/>
</dbReference>
<dbReference type="PANTHER" id="PTHR11403">
    <property type="entry name" value="CYTOCHROME C OXIDASE SUBUNIT III"/>
    <property type="match status" value="1"/>
</dbReference>
<evidence type="ECO:0000256" key="1">
    <source>
        <dbReference type="ARBA" id="ARBA00004141"/>
    </source>
</evidence>
<keyword evidence="5 7" id="KW-0472">Membrane</keyword>
<comment type="similarity">
    <text evidence="2 6">Belongs to the cytochrome c oxidase subunit 3 family.</text>
</comment>
<keyword evidence="10" id="KW-1185">Reference proteome</keyword>
<comment type="subcellular location">
    <subcellularLocation>
        <location evidence="6">Cell membrane</location>
        <topology evidence="6">Multi-pass membrane protein</topology>
    </subcellularLocation>
    <subcellularLocation>
        <location evidence="1">Membrane</location>
        <topology evidence="1">Multi-pass membrane protein</topology>
    </subcellularLocation>
</comment>
<dbReference type="EMBL" id="JBEAAL010000012">
    <property type="protein sequence ID" value="MEQ1406698.1"/>
    <property type="molecule type" value="Genomic_DNA"/>
</dbReference>
<evidence type="ECO:0000313" key="9">
    <source>
        <dbReference type="EMBL" id="MEQ1406698.1"/>
    </source>
</evidence>
<dbReference type="InterPro" id="IPR013833">
    <property type="entry name" value="Cyt_c_oxidase_su3_a-hlx"/>
</dbReference>
<feature type="transmembrane region" description="Helical" evidence="7">
    <location>
        <begin position="198"/>
        <end position="223"/>
    </location>
</feature>
<dbReference type="PROSITE" id="PS50253">
    <property type="entry name" value="COX3"/>
    <property type="match status" value="1"/>
</dbReference>
<feature type="transmembrane region" description="Helical" evidence="7">
    <location>
        <begin position="46"/>
        <end position="68"/>
    </location>
</feature>
<proteinExistence type="inferred from homology"/>
<organism evidence="9 10">
    <name type="scientific">Neorhizobium phenanthreniclasticum</name>
    <dbReference type="NCBI Taxonomy" id="3157917"/>
    <lineage>
        <taxon>Bacteria</taxon>
        <taxon>Pseudomonadati</taxon>
        <taxon>Pseudomonadota</taxon>
        <taxon>Alphaproteobacteria</taxon>
        <taxon>Hyphomicrobiales</taxon>
        <taxon>Rhizobiaceae</taxon>
        <taxon>Rhizobium/Agrobacterium group</taxon>
        <taxon>Neorhizobium</taxon>
    </lineage>
</organism>
<dbReference type="Gene3D" id="1.20.120.80">
    <property type="entry name" value="Cytochrome c oxidase, subunit III, four-helix bundle"/>
    <property type="match status" value="1"/>
</dbReference>
<evidence type="ECO:0000256" key="4">
    <source>
        <dbReference type="ARBA" id="ARBA00022989"/>
    </source>
</evidence>
<feature type="domain" description="Heme-copper oxidase subunit III family profile" evidence="8">
    <location>
        <begin position="1"/>
        <end position="224"/>
    </location>
</feature>
<dbReference type="RefSeq" id="WP_227705407.1">
    <property type="nucleotide sequence ID" value="NZ_JBEAAL010000012.1"/>
</dbReference>
<evidence type="ECO:0000256" key="6">
    <source>
        <dbReference type="RuleBase" id="RU003376"/>
    </source>
</evidence>
<name>A0ABV0M4W7_9HYPH</name>
<keyword evidence="4 7" id="KW-1133">Transmembrane helix</keyword>
<dbReference type="Pfam" id="PF00510">
    <property type="entry name" value="COX3"/>
    <property type="match status" value="1"/>
</dbReference>
<evidence type="ECO:0000256" key="5">
    <source>
        <dbReference type="ARBA" id="ARBA00023136"/>
    </source>
</evidence>
<sequence>MNVALVFLAAIGAIIIWWLAGQRLTSKPWLEASPVQAVAGGQEPPVVAVKIGLYVFLGVVGALFSLSVSAYFMRMEASDWGGMPVPRLLWVNTAVLVLSSAVLQWARREARLGHMETLQPMLAAAFLLAALFLVGQIQAWRELMSTGYVLADNPANSFFYMLTGLHGLHVLGGLVVLGRTTARSFVADARKDRLRLSVDLSAIYSHFMLAVWLMLFALFAGWANDFVDLCRQLLNQGIPG</sequence>
<protein>
    <submittedName>
        <fullName evidence="9">Cytochrome c oxidase subunit 3</fullName>
    </submittedName>
</protein>
<feature type="transmembrane region" description="Helical" evidence="7">
    <location>
        <begin position="88"/>
        <end position="106"/>
    </location>
</feature>
<evidence type="ECO:0000256" key="2">
    <source>
        <dbReference type="ARBA" id="ARBA00010581"/>
    </source>
</evidence>
<gene>
    <name evidence="9" type="ORF">ABK249_17340</name>
</gene>
<feature type="transmembrane region" description="Helical" evidence="7">
    <location>
        <begin position="6"/>
        <end position="25"/>
    </location>
</feature>
<evidence type="ECO:0000256" key="3">
    <source>
        <dbReference type="ARBA" id="ARBA00022692"/>
    </source>
</evidence>
<dbReference type="PANTHER" id="PTHR11403:SF10">
    <property type="entry name" value="CYTOCHROME C OXIDASE"/>
    <property type="match status" value="1"/>
</dbReference>
<dbReference type="InterPro" id="IPR000298">
    <property type="entry name" value="Cyt_c_oxidase-like_su3"/>
</dbReference>
<dbReference type="InterPro" id="IPR024791">
    <property type="entry name" value="Cyt_c/ubiquinol_Oxase_su3"/>
</dbReference>
<dbReference type="Proteomes" id="UP001496627">
    <property type="component" value="Unassembled WGS sequence"/>
</dbReference>
<evidence type="ECO:0000313" key="10">
    <source>
        <dbReference type="Proteomes" id="UP001496627"/>
    </source>
</evidence>
<feature type="transmembrane region" description="Helical" evidence="7">
    <location>
        <begin position="118"/>
        <end position="137"/>
    </location>
</feature>
<evidence type="ECO:0000259" key="8">
    <source>
        <dbReference type="PROSITE" id="PS50253"/>
    </source>
</evidence>
<reference evidence="9 10" key="1">
    <citation type="submission" date="2024-05" db="EMBL/GenBank/DDBJ databases">
        <title>Neorhizobium sp. Rsf11, a plant growth promoting and heavy metal resistant PAH-degrader.</title>
        <authorList>
            <person name="Golubev S.N."/>
            <person name="Muratova A.Y."/>
            <person name="Markelova M.I."/>
        </authorList>
    </citation>
    <scope>NUCLEOTIDE SEQUENCE [LARGE SCALE GENOMIC DNA]</scope>
    <source>
        <strain evidence="9 10">Rsf11</strain>
    </source>
</reference>
<keyword evidence="3 6" id="KW-0812">Transmembrane</keyword>
<dbReference type="SUPFAM" id="SSF81452">
    <property type="entry name" value="Cytochrome c oxidase subunit III-like"/>
    <property type="match status" value="1"/>
</dbReference>
<accession>A0ABV0M4W7</accession>